<dbReference type="Gene3D" id="3.40.50.300">
    <property type="entry name" value="P-loop containing nucleotide triphosphate hydrolases"/>
    <property type="match status" value="1"/>
</dbReference>
<accession>A0A8E0RT22</accession>
<sequence length="949" mass="107967">MEYCVEERESARSQSLTNYNPSFWYSAKPYDARHFQPCRDPDVLLEWEQFHTILEALDNSDIRVTVVRECLKDYEKQIDVKLLRVNSYSIKLLQLTAPFLTYLDLSNLRLFVIQPQWLVGLTGRLRTLVLERNRLDLRVFDVIDEAILGVGKRTSPRGIRKQGSSTTEWYNMLSELRVDWNQMDGALPASSLAKLTDLTRLSFAHNGLNTLRGVDALTALQVLNLDFNLITTLPTELFSLKRLEYLYLRHNQLLQPILGVGFQRLTHLRVIDLSCNGLSTLPAALFCLPQLDCLKVDHNTLITLPIIQSQSYRGARKILTVDLAYNRLTTVSTGLVRLAQKLDLSHNRIRNVAPGVLKWIANTMQHKGLRASQVIQLDLTENPLKWPPPVAVLHGTDNLMEFYHDSKTEVQTYHGLRAILVGVSRIGKSSLILSMVDGQSRFADEKQERTYAIDTFEIPFDSSNLTDQSPMMPVENPTLDEIEISTRVTNSNSPTAPISLQTTLNIWDCSTHPCYQTLVHFISYYPTILAITVDLSTYLGHQSSHRSDDISPNFHTMIGQWLEMGFVRSNHVTAVLIGTKCDLLPSAIRLEQVTRKMVQDTQLYLKERNYWFQDELRRIEALPAISPSLAHHYEQLSRIQQTSQIFVQSSVVSTSSMTDPEKSSLIWHNICASLVRSTLQSPDTLKYLLAPIPTAWADVESYLESWTSISPVRATRSVTQTGDIDLFFERQAFSTRLQTKFNVDQTNILALMHYLSDTGQVLAPYLNQTKEEVEWWHHVTTTGGRLEANSLICIRPRIVFDCLKFMLNPNLPQILFLPSQSPTESDVPNPPGFIPKLLRHFTAATAESAARRLRECSDCVRVWGILPADLWIALAEYNHLICTGLNAQTARDFVEFVWRWLELAYPVSDPTDREAGSNAEGNHTGNSENTQSELVSMICFWLILFLSEE</sequence>
<gene>
    <name evidence="3" type="ORF">FBUS_11239</name>
</gene>
<dbReference type="Gene3D" id="3.80.10.10">
    <property type="entry name" value="Ribonuclease Inhibitor"/>
    <property type="match status" value="2"/>
</dbReference>
<protein>
    <submittedName>
        <fullName evidence="3">Uncharacterized protein</fullName>
    </submittedName>
</protein>
<dbReference type="PANTHER" id="PTHR45617:SF169">
    <property type="entry name" value="LRRCT DOMAIN-CONTAINING PROTEIN"/>
    <property type="match status" value="1"/>
</dbReference>
<dbReference type="PRINTS" id="PR00449">
    <property type="entry name" value="RASTRNSFRMNG"/>
</dbReference>
<dbReference type="Proteomes" id="UP000728185">
    <property type="component" value="Unassembled WGS sequence"/>
</dbReference>
<keyword evidence="4" id="KW-1185">Reference proteome</keyword>
<dbReference type="Pfam" id="PF13855">
    <property type="entry name" value="LRR_8"/>
    <property type="match status" value="2"/>
</dbReference>
<keyword evidence="1" id="KW-0433">Leucine-rich repeat</keyword>
<organism evidence="3 4">
    <name type="scientific">Fasciolopsis buskii</name>
    <dbReference type="NCBI Taxonomy" id="27845"/>
    <lineage>
        <taxon>Eukaryota</taxon>
        <taxon>Metazoa</taxon>
        <taxon>Spiralia</taxon>
        <taxon>Lophotrochozoa</taxon>
        <taxon>Platyhelminthes</taxon>
        <taxon>Trematoda</taxon>
        <taxon>Digenea</taxon>
        <taxon>Plagiorchiida</taxon>
        <taxon>Echinostomata</taxon>
        <taxon>Echinostomatoidea</taxon>
        <taxon>Fasciolidae</taxon>
        <taxon>Fasciolopsis</taxon>
    </lineage>
</organism>
<dbReference type="PANTHER" id="PTHR45617">
    <property type="entry name" value="LEUCINE RICH REPEAT FAMILY PROTEIN"/>
    <property type="match status" value="1"/>
</dbReference>
<dbReference type="InterPro" id="IPR032675">
    <property type="entry name" value="LRR_dom_sf"/>
</dbReference>
<dbReference type="AlphaFoldDB" id="A0A8E0RT22"/>
<name>A0A8E0RT22_9TREM</name>
<dbReference type="PROSITE" id="PS51450">
    <property type="entry name" value="LRR"/>
    <property type="match status" value="2"/>
</dbReference>
<dbReference type="InterPro" id="IPR027417">
    <property type="entry name" value="P-loop_NTPase"/>
</dbReference>
<comment type="caution">
    <text evidence="3">The sequence shown here is derived from an EMBL/GenBank/DDBJ whole genome shotgun (WGS) entry which is preliminary data.</text>
</comment>
<evidence type="ECO:0000313" key="3">
    <source>
        <dbReference type="EMBL" id="KAA0192826.1"/>
    </source>
</evidence>
<evidence type="ECO:0000313" key="4">
    <source>
        <dbReference type="Proteomes" id="UP000728185"/>
    </source>
</evidence>
<evidence type="ECO:0000256" key="1">
    <source>
        <dbReference type="ARBA" id="ARBA00022614"/>
    </source>
</evidence>
<dbReference type="OrthoDB" id="676979at2759"/>
<keyword evidence="2" id="KW-0677">Repeat</keyword>
<dbReference type="SUPFAM" id="SSF52540">
    <property type="entry name" value="P-loop containing nucleoside triphosphate hydrolases"/>
    <property type="match status" value="1"/>
</dbReference>
<evidence type="ECO:0000256" key="2">
    <source>
        <dbReference type="ARBA" id="ARBA00022737"/>
    </source>
</evidence>
<dbReference type="InterPro" id="IPR001611">
    <property type="entry name" value="Leu-rich_rpt"/>
</dbReference>
<proteinExistence type="predicted"/>
<reference evidence="3" key="1">
    <citation type="submission" date="2019-05" db="EMBL/GenBank/DDBJ databases">
        <title>Annotation for the trematode Fasciolopsis buski.</title>
        <authorList>
            <person name="Choi Y.-J."/>
        </authorList>
    </citation>
    <scope>NUCLEOTIDE SEQUENCE</scope>
    <source>
        <strain evidence="3">HT</strain>
        <tissue evidence="3">Whole worm</tissue>
    </source>
</reference>
<dbReference type="SMART" id="SM00369">
    <property type="entry name" value="LRR_TYP"/>
    <property type="match status" value="3"/>
</dbReference>
<dbReference type="EMBL" id="LUCM01005437">
    <property type="protein sequence ID" value="KAA0192826.1"/>
    <property type="molecule type" value="Genomic_DNA"/>
</dbReference>
<dbReference type="InterPro" id="IPR003591">
    <property type="entry name" value="Leu-rich_rpt_typical-subtyp"/>
</dbReference>
<dbReference type="SUPFAM" id="SSF52047">
    <property type="entry name" value="RNI-like"/>
    <property type="match status" value="1"/>
</dbReference>
<dbReference type="GO" id="GO:0009966">
    <property type="term" value="P:regulation of signal transduction"/>
    <property type="evidence" value="ECO:0007669"/>
    <property type="project" value="UniProtKB-ARBA"/>
</dbReference>